<proteinExistence type="predicted"/>
<dbReference type="KEGG" id="sfz:SFLOR_v1c09720"/>
<dbReference type="AlphaFoldDB" id="A0A2K8SGR8"/>
<dbReference type="InterPro" id="IPR027417">
    <property type="entry name" value="P-loop_NTPase"/>
</dbReference>
<dbReference type="Proteomes" id="UP000231823">
    <property type="component" value="Chromosome"/>
</dbReference>
<accession>A0A2K8SGR8</accession>
<dbReference type="Gene3D" id="3.40.50.300">
    <property type="entry name" value="P-loop containing nucleotide triphosphate hydrolases"/>
    <property type="match status" value="1"/>
</dbReference>
<evidence type="ECO:0000313" key="2">
    <source>
        <dbReference type="Proteomes" id="UP000231823"/>
    </source>
</evidence>
<gene>
    <name evidence="1" type="ORF">SFLOR_v1c09720</name>
</gene>
<name>A0A2K8SGR8_9MOLU</name>
<reference evidence="1 2" key="1">
    <citation type="submission" date="2017-12" db="EMBL/GenBank/DDBJ databases">
        <title>Complete genome sequence of Spiroplasma floricola 23-6 (ATCC 29989).</title>
        <authorList>
            <person name="Tsai Y.-M."/>
            <person name="Wu P.-S."/>
            <person name="Lo W.-S."/>
            <person name="Kuo C.-H."/>
        </authorList>
    </citation>
    <scope>NUCLEOTIDE SEQUENCE [LARGE SCALE GENOMIC DNA]</scope>
    <source>
        <strain evidence="1 2">23-6</strain>
    </source>
</reference>
<keyword evidence="2" id="KW-1185">Reference proteome</keyword>
<dbReference type="EMBL" id="CP025057">
    <property type="protein sequence ID" value="AUB32020.1"/>
    <property type="molecule type" value="Genomic_DNA"/>
</dbReference>
<protein>
    <submittedName>
        <fullName evidence="1">Uncharacterized protein</fullName>
    </submittedName>
</protein>
<dbReference type="RefSeq" id="WP_100916974.1">
    <property type="nucleotide sequence ID" value="NZ_CP025057.1"/>
</dbReference>
<evidence type="ECO:0000313" key="1">
    <source>
        <dbReference type="EMBL" id="AUB32020.1"/>
    </source>
</evidence>
<organism evidence="1 2">
    <name type="scientific">Spiroplasma floricola 23-6</name>
    <dbReference type="NCBI Taxonomy" id="1336749"/>
    <lineage>
        <taxon>Bacteria</taxon>
        <taxon>Bacillati</taxon>
        <taxon>Mycoplasmatota</taxon>
        <taxon>Mollicutes</taxon>
        <taxon>Entomoplasmatales</taxon>
        <taxon>Spiroplasmataceae</taxon>
        <taxon>Spiroplasma</taxon>
    </lineage>
</organism>
<sequence length="79" mass="9656">MIFYLKKSTEYNINIFYEIIDTRLENDKKTIIITNYSPKEFKNILQNLGTIEIHLQNRISSRMNLFDFYEFKGVDRRKK</sequence>